<dbReference type="AlphaFoldDB" id="A0A158Q5C0"/>
<sequence>MALPTLILIFSTVTTSKLINDLLFSLILKIFDSSAKGCQNSSIFIIELENLSDVQGITAGSKDDQSTVDCESNITGGLREYITEFHNKIRSQLVHGHLHGYESEADIYTMRWDCDLAKLAQERANSCGKNTELHKFSDKIGEIAYQHFTNNPETIVFYFALFFRICQVNKYVIIPDYIWPNTSSRLWHKAPKDESHKTGNGCESWKNCTLYKDSVCNLNTKLCDLHSETEIHDSFRTFLASNGTINIPNLEDDSTTHHNDSENNNATAQLCNKKIMSDDTRSDILFDHNEIRSQLAYGDFKFLPSGSNIYSLKWSCELEGLAQQYADVYADDCTMSRKQDIHVPFETGQNVFKIRTNGKFTTDQWFDKALNFWANGTQESHQVVQILYGKTLLIGCGIRKCRESEVVIVCQYWPKATPGPLYRQGSSCEADNYCDAYNQSFCDSEMSLCQSSDNFTFPNPLHAMLLQTTPITDASNTENVTNIPSTEGIFNSSESGEEIIQKSAEDQYNCSGTKLLSTYPSQFKKKHEEYRKKAANGIISLHNFEHIQEEFFFKLDWNCELEKKAQTEAEKCAAPLRDANYKYHRTIIHNFEFGDLTKFLDQKIDRAISSWWGNKMVDDNIDIAQFEATEIGCGIATCVDENLQMVLDIVCRYWPTSDPNELYSYAISCARDRDCNSLPNSFCDTDLGICVEAERKAKSSASNHNHL</sequence>
<dbReference type="Gene3D" id="3.40.33.10">
    <property type="entry name" value="CAP"/>
    <property type="match status" value="3"/>
</dbReference>
<dbReference type="Proteomes" id="UP000038040">
    <property type="component" value="Unplaced"/>
</dbReference>
<evidence type="ECO:0000259" key="1">
    <source>
        <dbReference type="SMART" id="SM00198"/>
    </source>
</evidence>
<keyword evidence="4" id="KW-1185">Reference proteome</keyword>
<dbReference type="Proteomes" id="UP000274756">
    <property type="component" value="Unassembled WGS sequence"/>
</dbReference>
<gene>
    <name evidence="2" type="ORF">DME_LOCUS1545</name>
</gene>
<dbReference type="SUPFAM" id="SSF55797">
    <property type="entry name" value="PR-1-like"/>
    <property type="match status" value="3"/>
</dbReference>
<feature type="domain" description="SCP" evidence="1">
    <location>
        <begin position="279"/>
        <end position="419"/>
    </location>
</feature>
<dbReference type="PANTHER" id="PTHR10334">
    <property type="entry name" value="CYSTEINE-RICH SECRETORY PROTEIN-RELATED"/>
    <property type="match status" value="1"/>
</dbReference>
<evidence type="ECO:0000313" key="5">
    <source>
        <dbReference type="WBParaSite" id="DME_0000696601-mRNA-1"/>
    </source>
</evidence>
<accession>A0A158Q5C0</accession>
<name>A0A158Q5C0_DRAME</name>
<dbReference type="InterPro" id="IPR035940">
    <property type="entry name" value="CAP_sf"/>
</dbReference>
<dbReference type="STRING" id="318479.A0A158Q5C0"/>
<dbReference type="SMART" id="SM00198">
    <property type="entry name" value="SCP"/>
    <property type="match status" value="1"/>
</dbReference>
<proteinExistence type="predicted"/>
<evidence type="ECO:0000313" key="2">
    <source>
        <dbReference type="EMBL" id="VDN51572.1"/>
    </source>
</evidence>
<evidence type="ECO:0000313" key="4">
    <source>
        <dbReference type="Proteomes" id="UP000274756"/>
    </source>
</evidence>
<dbReference type="WBParaSite" id="DME_0000696601-mRNA-1">
    <property type="protein sequence ID" value="DME_0000696601-mRNA-1"/>
    <property type="gene ID" value="DME_0000696601"/>
</dbReference>
<protein>
    <submittedName>
        <fullName evidence="5">SCP domain-containing protein</fullName>
    </submittedName>
</protein>
<reference evidence="5" key="1">
    <citation type="submission" date="2016-04" db="UniProtKB">
        <authorList>
            <consortium name="WormBaseParasite"/>
        </authorList>
    </citation>
    <scope>IDENTIFICATION</scope>
</reference>
<organism evidence="3 5">
    <name type="scientific">Dracunculus medinensis</name>
    <name type="common">Guinea worm</name>
    <dbReference type="NCBI Taxonomy" id="318479"/>
    <lineage>
        <taxon>Eukaryota</taxon>
        <taxon>Metazoa</taxon>
        <taxon>Ecdysozoa</taxon>
        <taxon>Nematoda</taxon>
        <taxon>Chromadorea</taxon>
        <taxon>Rhabditida</taxon>
        <taxon>Spirurina</taxon>
        <taxon>Dracunculoidea</taxon>
        <taxon>Dracunculidae</taxon>
        <taxon>Dracunculus</taxon>
    </lineage>
</organism>
<dbReference type="CDD" id="cd05380">
    <property type="entry name" value="CAP_euk"/>
    <property type="match status" value="2"/>
</dbReference>
<reference evidence="2 4" key="2">
    <citation type="submission" date="2018-11" db="EMBL/GenBank/DDBJ databases">
        <authorList>
            <consortium name="Pathogen Informatics"/>
        </authorList>
    </citation>
    <scope>NUCLEOTIDE SEQUENCE [LARGE SCALE GENOMIC DNA]</scope>
</reference>
<dbReference type="InterPro" id="IPR014044">
    <property type="entry name" value="CAP_dom"/>
</dbReference>
<dbReference type="OrthoDB" id="414826at2759"/>
<dbReference type="EMBL" id="UYYG01000024">
    <property type="protein sequence ID" value="VDN51572.1"/>
    <property type="molecule type" value="Genomic_DNA"/>
</dbReference>
<dbReference type="Pfam" id="PF00188">
    <property type="entry name" value="CAP"/>
    <property type="match status" value="3"/>
</dbReference>
<dbReference type="InterPro" id="IPR001283">
    <property type="entry name" value="CRISP-related"/>
</dbReference>
<evidence type="ECO:0000313" key="3">
    <source>
        <dbReference type="Proteomes" id="UP000038040"/>
    </source>
</evidence>